<reference evidence="7 8" key="1">
    <citation type="submission" date="2018-07" db="EMBL/GenBank/DDBJ databases">
        <title>Genomic Encyclopedia of Type Strains, Phase IV (KMG-IV): sequencing the most valuable type-strain genomes for metagenomic binning, comparative biology and taxonomic classification.</title>
        <authorList>
            <person name="Goeker M."/>
        </authorList>
    </citation>
    <scope>NUCLEOTIDE SEQUENCE [LARGE SCALE GENOMIC DNA]</scope>
    <source>
        <strain evidence="7 8">DSM 21410</strain>
    </source>
</reference>
<dbReference type="PROSITE" id="PS51219">
    <property type="entry name" value="DPCK"/>
    <property type="match status" value="1"/>
</dbReference>
<dbReference type="GO" id="GO:0015937">
    <property type="term" value="P:coenzyme A biosynthetic process"/>
    <property type="evidence" value="ECO:0007669"/>
    <property type="project" value="UniProtKB-UniRule"/>
</dbReference>
<name>A0A369A3Q9_9FLAO</name>
<dbReference type="PANTHER" id="PTHR10695">
    <property type="entry name" value="DEPHOSPHO-COA KINASE-RELATED"/>
    <property type="match status" value="1"/>
</dbReference>
<evidence type="ECO:0000313" key="7">
    <source>
        <dbReference type="EMBL" id="RCX03869.1"/>
    </source>
</evidence>
<organism evidence="7 8">
    <name type="scientific">Schleiferia thermophila</name>
    <dbReference type="NCBI Taxonomy" id="884107"/>
    <lineage>
        <taxon>Bacteria</taxon>
        <taxon>Pseudomonadati</taxon>
        <taxon>Bacteroidota</taxon>
        <taxon>Flavobacteriia</taxon>
        <taxon>Flavobacteriales</taxon>
        <taxon>Schleiferiaceae</taxon>
        <taxon>Schleiferia</taxon>
    </lineage>
</organism>
<evidence type="ECO:0000256" key="4">
    <source>
        <dbReference type="ARBA" id="ARBA00022993"/>
    </source>
</evidence>
<keyword evidence="5 7" id="KW-0418">Kinase</keyword>
<dbReference type="CDD" id="cd02022">
    <property type="entry name" value="DPCK"/>
    <property type="match status" value="1"/>
</dbReference>
<dbReference type="PANTHER" id="PTHR10695:SF46">
    <property type="entry name" value="BIFUNCTIONAL COENZYME A SYNTHASE-RELATED"/>
    <property type="match status" value="1"/>
</dbReference>
<evidence type="ECO:0000256" key="5">
    <source>
        <dbReference type="HAMAP-Rule" id="MF_00376"/>
    </source>
</evidence>
<keyword evidence="5" id="KW-0963">Cytoplasm</keyword>
<keyword evidence="4 5" id="KW-0173">Coenzyme A biosynthesis</keyword>
<dbReference type="GO" id="GO:0005524">
    <property type="term" value="F:ATP binding"/>
    <property type="evidence" value="ECO:0007669"/>
    <property type="project" value="UniProtKB-UniRule"/>
</dbReference>
<comment type="function">
    <text evidence="5">Catalyzes the phosphorylation of the 3'-hydroxyl group of dephosphocoenzyme A to form coenzyme A.</text>
</comment>
<keyword evidence="3 5" id="KW-0067">ATP-binding</keyword>
<dbReference type="HAMAP" id="MF_00376">
    <property type="entry name" value="Dephospho_CoA_kinase"/>
    <property type="match status" value="1"/>
</dbReference>
<dbReference type="InterPro" id="IPR027417">
    <property type="entry name" value="P-loop_NTPase"/>
</dbReference>
<feature type="binding site" evidence="5">
    <location>
        <begin position="18"/>
        <end position="23"/>
    </location>
    <ligand>
        <name>ATP</name>
        <dbReference type="ChEBI" id="CHEBI:30616"/>
    </ligand>
</feature>
<comment type="caution">
    <text evidence="7">The sequence shown here is derived from an EMBL/GenBank/DDBJ whole genome shotgun (WGS) entry which is preliminary data.</text>
</comment>
<comment type="similarity">
    <text evidence="1 5">Belongs to the CoaE family.</text>
</comment>
<dbReference type="UniPathway" id="UPA00241">
    <property type="reaction ID" value="UER00356"/>
</dbReference>
<evidence type="ECO:0000256" key="2">
    <source>
        <dbReference type="ARBA" id="ARBA00022741"/>
    </source>
</evidence>
<keyword evidence="8" id="KW-1185">Reference proteome</keyword>
<keyword evidence="2 5" id="KW-0547">Nucleotide-binding</keyword>
<dbReference type="RefSeq" id="WP_114366165.1">
    <property type="nucleotide sequence ID" value="NZ_BHZF01000002.1"/>
</dbReference>
<proteinExistence type="inferred from homology"/>
<comment type="pathway">
    <text evidence="5">Cofactor biosynthesis; coenzyme A biosynthesis; CoA from (R)-pantothenate: step 5/5.</text>
</comment>
<dbReference type="Pfam" id="PF01121">
    <property type="entry name" value="CoaE"/>
    <property type="match status" value="1"/>
</dbReference>
<evidence type="ECO:0000256" key="3">
    <source>
        <dbReference type="ARBA" id="ARBA00022840"/>
    </source>
</evidence>
<evidence type="ECO:0000256" key="1">
    <source>
        <dbReference type="ARBA" id="ARBA00009018"/>
    </source>
</evidence>
<dbReference type="InterPro" id="IPR001977">
    <property type="entry name" value="Depp_CoAkinase"/>
</dbReference>
<comment type="subcellular location">
    <subcellularLocation>
        <location evidence="5">Cytoplasm</location>
    </subcellularLocation>
</comment>
<dbReference type="Proteomes" id="UP000253517">
    <property type="component" value="Unassembled WGS sequence"/>
</dbReference>
<keyword evidence="5" id="KW-0808">Transferase</keyword>
<sequence>MQSTDKKPLIVGLTGGIGSGKSTAAAVFARLGIPVYQADDHARTLADSDPDIRSQIAAEFGTRALTTDGLNRPYLSKTVFTNPEKLQKLNSIIHPHVRKHFHLWYSRQKSLYIVKEAAILFEAGTSSECDLIINVIAPEEMRVKRVVQRSGLTREEVHNRIRRQWTDSQRMAWADYNILNDGNHSLIHQILHIHEDIVRRANQRS</sequence>
<evidence type="ECO:0000256" key="6">
    <source>
        <dbReference type="NCBIfam" id="TIGR00152"/>
    </source>
</evidence>
<dbReference type="GO" id="GO:0005737">
    <property type="term" value="C:cytoplasm"/>
    <property type="evidence" value="ECO:0007669"/>
    <property type="project" value="UniProtKB-SubCell"/>
</dbReference>
<accession>A0A369A3Q9</accession>
<dbReference type="EC" id="2.7.1.24" evidence="5 6"/>
<dbReference type="EMBL" id="QPJS01000002">
    <property type="protein sequence ID" value="RCX03869.1"/>
    <property type="molecule type" value="Genomic_DNA"/>
</dbReference>
<protein>
    <recommendedName>
        <fullName evidence="5 6">Dephospho-CoA kinase</fullName>
        <ecNumber evidence="5 6">2.7.1.24</ecNumber>
    </recommendedName>
    <alternativeName>
        <fullName evidence="5">Dephosphocoenzyme A kinase</fullName>
    </alternativeName>
</protein>
<dbReference type="NCBIfam" id="TIGR00152">
    <property type="entry name" value="dephospho-CoA kinase"/>
    <property type="match status" value="1"/>
</dbReference>
<gene>
    <name evidence="5" type="primary">coaE</name>
    <name evidence="7" type="ORF">DES35_102325</name>
</gene>
<comment type="catalytic activity">
    <reaction evidence="5">
        <text>3'-dephospho-CoA + ATP = ADP + CoA + H(+)</text>
        <dbReference type="Rhea" id="RHEA:18245"/>
        <dbReference type="ChEBI" id="CHEBI:15378"/>
        <dbReference type="ChEBI" id="CHEBI:30616"/>
        <dbReference type="ChEBI" id="CHEBI:57287"/>
        <dbReference type="ChEBI" id="CHEBI:57328"/>
        <dbReference type="ChEBI" id="CHEBI:456216"/>
        <dbReference type="EC" id="2.7.1.24"/>
    </reaction>
</comment>
<dbReference type="SUPFAM" id="SSF52540">
    <property type="entry name" value="P-loop containing nucleoside triphosphate hydrolases"/>
    <property type="match status" value="1"/>
</dbReference>
<dbReference type="Gene3D" id="3.40.50.300">
    <property type="entry name" value="P-loop containing nucleotide triphosphate hydrolases"/>
    <property type="match status" value="1"/>
</dbReference>
<dbReference type="AlphaFoldDB" id="A0A369A3Q9"/>
<dbReference type="GO" id="GO:0004140">
    <property type="term" value="F:dephospho-CoA kinase activity"/>
    <property type="evidence" value="ECO:0007669"/>
    <property type="project" value="UniProtKB-UniRule"/>
</dbReference>
<evidence type="ECO:0000313" key="8">
    <source>
        <dbReference type="Proteomes" id="UP000253517"/>
    </source>
</evidence>